<dbReference type="Gene3D" id="2.130.10.10">
    <property type="entry name" value="YVTN repeat-like/Quinoprotein amine dehydrogenase"/>
    <property type="match status" value="1"/>
</dbReference>
<dbReference type="InterPro" id="IPR015943">
    <property type="entry name" value="WD40/YVTN_repeat-like_dom_sf"/>
</dbReference>
<dbReference type="PROSITE" id="PS00678">
    <property type="entry name" value="WD_REPEATS_1"/>
    <property type="match status" value="1"/>
</dbReference>
<dbReference type="Pfam" id="PF00400">
    <property type="entry name" value="WD40"/>
    <property type="match status" value="2"/>
</dbReference>
<evidence type="ECO:0000256" key="1">
    <source>
        <dbReference type="ARBA" id="ARBA00005156"/>
    </source>
</evidence>
<keyword evidence="2 8" id="KW-0853">WD repeat</keyword>
<dbReference type="EMBL" id="MCGO01000020">
    <property type="protein sequence ID" value="ORY45184.1"/>
    <property type="molecule type" value="Genomic_DNA"/>
</dbReference>
<feature type="repeat" description="WD" evidence="8">
    <location>
        <begin position="209"/>
        <end position="244"/>
    </location>
</feature>
<evidence type="ECO:0000256" key="4">
    <source>
        <dbReference type="ARBA" id="ARBA00022801"/>
    </source>
</evidence>
<evidence type="ECO:0000313" key="10">
    <source>
        <dbReference type="Proteomes" id="UP000193642"/>
    </source>
</evidence>
<dbReference type="PANTHER" id="PTHR46042:SF1">
    <property type="entry name" value="DIPHTHINE METHYLTRANSFERASE"/>
    <property type="match status" value="1"/>
</dbReference>
<comment type="catalytic activity">
    <reaction evidence="7">
        <text>diphthine methyl ester-[translation elongation factor 2] + H2O = diphthine-[translation elongation factor 2] + methanol + H(+)</text>
        <dbReference type="Rhea" id="RHEA:42656"/>
        <dbReference type="Rhea" id="RHEA-COMP:10172"/>
        <dbReference type="Rhea" id="RHEA-COMP:10173"/>
        <dbReference type="ChEBI" id="CHEBI:15377"/>
        <dbReference type="ChEBI" id="CHEBI:15378"/>
        <dbReference type="ChEBI" id="CHEBI:17790"/>
        <dbReference type="ChEBI" id="CHEBI:79005"/>
        <dbReference type="ChEBI" id="CHEBI:82696"/>
        <dbReference type="EC" id="3.1.1.97"/>
    </reaction>
</comment>
<keyword evidence="4" id="KW-0378">Hydrolase</keyword>
<dbReference type="AlphaFoldDB" id="A0A1Y2CEE5"/>
<evidence type="ECO:0000256" key="3">
    <source>
        <dbReference type="ARBA" id="ARBA00022737"/>
    </source>
</evidence>
<dbReference type="STRING" id="329046.A0A1Y2CEE5"/>
<sequence length="341" mass="38364">MEPKQIVDTQLCCDACEFSPFSDSNEIVAVGTYQVVGQEDEGGTAREGRVLLFDSIKGTELQRFDCGAVLDLEWSHQKLNEKATLAVADALGNVTLHTLDNDTKKLNQLTNYNNALDKILCLSIDWSNRLTSNTTPNIIVSQSNGDLTLLELTNSSLVEKETWNAHGFEAWIAAFDAWQPESVVYSGGDDCILKVWDMRAGTAMERMKSRKHSAGVCSIQSNPFREHILATGSYDEHILIWDTRFFKNPLHDHHTEGGGVWRIKWHPKNPLRMLTASMHSGFHVIDYDEDYTGSQTVTIYKNEEHGSLAYGADWSYAEPVDGVDHLKGTCSFYDHSFHLWN</sequence>
<dbReference type="Proteomes" id="UP000193642">
    <property type="component" value="Unassembled WGS sequence"/>
</dbReference>
<evidence type="ECO:0000313" key="9">
    <source>
        <dbReference type="EMBL" id="ORY45184.1"/>
    </source>
</evidence>
<name>A0A1Y2CEE5_9FUNG</name>
<reference evidence="9 10" key="1">
    <citation type="submission" date="2016-07" db="EMBL/GenBank/DDBJ databases">
        <title>Pervasive Adenine N6-methylation of Active Genes in Fungi.</title>
        <authorList>
            <consortium name="DOE Joint Genome Institute"/>
            <person name="Mondo S.J."/>
            <person name="Dannebaum R.O."/>
            <person name="Kuo R.C."/>
            <person name="Labutti K."/>
            <person name="Haridas S."/>
            <person name="Kuo A."/>
            <person name="Salamov A."/>
            <person name="Ahrendt S.R."/>
            <person name="Lipzen A."/>
            <person name="Sullivan W."/>
            <person name="Andreopoulos W.B."/>
            <person name="Clum A."/>
            <person name="Lindquist E."/>
            <person name="Daum C."/>
            <person name="Ramamoorthy G.K."/>
            <person name="Gryganskyi A."/>
            <person name="Culley D."/>
            <person name="Magnuson J.K."/>
            <person name="James T.Y."/>
            <person name="O'Malley M.A."/>
            <person name="Stajich J.E."/>
            <person name="Spatafora J.W."/>
            <person name="Visel A."/>
            <person name="Grigoriev I.V."/>
        </authorList>
    </citation>
    <scope>NUCLEOTIDE SEQUENCE [LARGE SCALE GENOMIC DNA]</scope>
    <source>
        <strain evidence="9 10">JEL800</strain>
    </source>
</reference>
<gene>
    <name evidence="9" type="ORF">BCR33DRAFT_697316</name>
</gene>
<proteinExistence type="inferred from homology"/>
<dbReference type="EC" id="3.1.1.97" evidence="6"/>
<organism evidence="9 10">
    <name type="scientific">Rhizoclosmatium globosum</name>
    <dbReference type="NCBI Taxonomy" id="329046"/>
    <lineage>
        <taxon>Eukaryota</taxon>
        <taxon>Fungi</taxon>
        <taxon>Fungi incertae sedis</taxon>
        <taxon>Chytridiomycota</taxon>
        <taxon>Chytridiomycota incertae sedis</taxon>
        <taxon>Chytridiomycetes</taxon>
        <taxon>Chytridiales</taxon>
        <taxon>Chytriomycetaceae</taxon>
        <taxon>Rhizoclosmatium</taxon>
    </lineage>
</organism>
<comment type="similarity">
    <text evidence="5">Belongs to the DPH7 family.</text>
</comment>
<dbReference type="InterPro" id="IPR001680">
    <property type="entry name" value="WD40_rpt"/>
</dbReference>
<evidence type="ECO:0000256" key="7">
    <source>
        <dbReference type="ARBA" id="ARBA00047551"/>
    </source>
</evidence>
<comment type="caution">
    <text evidence="9">The sequence shown here is derived from an EMBL/GenBank/DDBJ whole genome shotgun (WGS) entry which is preliminary data.</text>
</comment>
<evidence type="ECO:0000256" key="6">
    <source>
        <dbReference type="ARBA" id="ARBA00039131"/>
    </source>
</evidence>
<dbReference type="SMART" id="SM00320">
    <property type="entry name" value="WD40"/>
    <property type="match status" value="3"/>
</dbReference>
<dbReference type="GO" id="GO:0005737">
    <property type="term" value="C:cytoplasm"/>
    <property type="evidence" value="ECO:0007669"/>
    <property type="project" value="TreeGrafter"/>
</dbReference>
<comment type="pathway">
    <text evidence="1">Protein modification; peptidyl-diphthamide biosynthesis.</text>
</comment>
<dbReference type="PROSITE" id="PS50082">
    <property type="entry name" value="WD_REPEATS_2"/>
    <property type="match status" value="1"/>
</dbReference>
<dbReference type="InterPro" id="IPR052415">
    <property type="entry name" value="Diphthine_MTase"/>
</dbReference>
<dbReference type="InterPro" id="IPR019775">
    <property type="entry name" value="WD40_repeat_CS"/>
</dbReference>
<dbReference type="GO" id="GO:0061685">
    <property type="term" value="F:diphthine methylesterase activity"/>
    <property type="evidence" value="ECO:0007669"/>
    <property type="project" value="UniProtKB-EC"/>
</dbReference>
<dbReference type="SUPFAM" id="SSF50978">
    <property type="entry name" value="WD40 repeat-like"/>
    <property type="match status" value="1"/>
</dbReference>
<keyword evidence="3" id="KW-0677">Repeat</keyword>
<accession>A0A1Y2CEE5</accession>
<keyword evidence="10" id="KW-1185">Reference proteome</keyword>
<dbReference type="PANTHER" id="PTHR46042">
    <property type="entry name" value="DIPHTHINE METHYLTRANSFERASE"/>
    <property type="match status" value="1"/>
</dbReference>
<evidence type="ECO:0000256" key="8">
    <source>
        <dbReference type="PROSITE-ProRule" id="PRU00221"/>
    </source>
</evidence>
<dbReference type="OrthoDB" id="1930760at2759"/>
<protein>
    <recommendedName>
        <fullName evidence="6">methylated diphthine methylhydrolase</fullName>
        <ecNumber evidence="6">3.1.1.97</ecNumber>
    </recommendedName>
</protein>
<dbReference type="InterPro" id="IPR036322">
    <property type="entry name" value="WD40_repeat_dom_sf"/>
</dbReference>
<dbReference type="GO" id="GO:0017183">
    <property type="term" value="P:protein histidyl modification to diphthamide"/>
    <property type="evidence" value="ECO:0007669"/>
    <property type="project" value="TreeGrafter"/>
</dbReference>
<evidence type="ECO:0000256" key="5">
    <source>
        <dbReference type="ARBA" id="ARBA00038092"/>
    </source>
</evidence>
<evidence type="ECO:0000256" key="2">
    <source>
        <dbReference type="ARBA" id="ARBA00022574"/>
    </source>
</evidence>